<dbReference type="Pfam" id="PF07883">
    <property type="entry name" value="Cupin_2"/>
    <property type="match status" value="1"/>
</dbReference>
<feature type="domain" description="Cupin type-2" evidence="1">
    <location>
        <begin position="45"/>
        <end position="99"/>
    </location>
</feature>
<accession>A0AAQ3LE26</accession>
<organism evidence="2 3">
    <name type="scientific">Rubellicoccus peritrichatus</name>
    <dbReference type="NCBI Taxonomy" id="3080537"/>
    <lineage>
        <taxon>Bacteria</taxon>
        <taxon>Pseudomonadati</taxon>
        <taxon>Verrucomicrobiota</taxon>
        <taxon>Opitutia</taxon>
        <taxon>Puniceicoccales</taxon>
        <taxon>Cerasicoccaceae</taxon>
        <taxon>Rubellicoccus</taxon>
    </lineage>
</organism>
<dbReference type="InterPro" id="IPR013096">
    <property type="entry name" value="Cupin_2"/>
</dbReference>
<proteinExistence type="predicted"/>
<evidence type="ECO:0000313" key="2">
    <source>
        <dbReference type="EMBL" id="WOO43677.1"/>
    </source>
</evidence>
<keyword evidence="3" id="KW-1185">Reference proteome</keyword>
<sequence>MANIFFDLPSNPSGEVFDDLLIADNVRIERIVSNGQITSEGEWYDQDWDEWVLVLRGEAELTFAGGKKVLLLEGDYHHISKGEKHRVTMTSKPTIWLAVHVGEKRA</sequence>
<dbReference type="KEGG" id="puo:RZN69_11305"/>
<dbReference type="Gene3D" id="2.60.120.10">
    <property type="entry name" value="Jelly Rolls"/>
    <property type="match status" value="1"/>
</dbReference>
<dbReference type="RefSeq" id="WP_317836266.1">
    <property type="nucleotide sequence ID" value="NZ_CP136920.1"/>
</dbReference>
<dbReference type="AlphaFoldDB" id="A0AAQ3LE26"/>
<protein>
    <submittedName>
        <fullName evidence="2">Cupin domain-containing protein</fullName>
    </submittedName>
</protein>
<dbReference type="InterPro" id="IPR014710">
    <property type="entry name" value="RmlC-like_jellyroll"/>
</dbReference>
<evidence type="ECO:0000313" key="3">
    <source>
        <dbReference type="Proteomes" id="UP001304300"/>
    </source>
</evidence>
<name>A0AAQ3LE26_9BACT</name>
<dbReference type="CDD" id="cd06981">
    <property type="entry name" value="cupin_reut_a1446"/>
    <property type="match status" value="1"/>
</dbReference>
<dbReference type="InterPro" id="IPR011051">
    <property type="entry name" value="RmlC_Cupin_sf"/>
</dbReference>
<dbReference type="EMBL" id="CP136920">
    <property type="protein sequence ID" value="WOO43677.1"/>
    <property type="molecule type" value="Genomic_DNA"/>
</dbReference>
<evidence type="ECO:0000259" key="1">
    <source>
        <dbReference type="Pfam" id="PF07883"/>
    </source>
</evidence>
<dbReference type="SUPFAM" id="SSF51182">
    <property type="entry name" value="RmlC-like cupins"/>
    <property type="match status" value="1"/>
</dbReference>
<dbReference type="Proteomes" id="UP001304300">
    <property type="component" value="Chromosome"/>
</dbReference>
<reference evidence="2 3" key="1">
    <citation type="submission" date="2023-10" db="EMBL/GenBank/DDBJ databases">
        <title>Rubellicoccus peritrichatus gen. nov., sp. nov., isolated from an algae of coral reef tank.</title>
        <authorList>
            <person name="Luo J."/>
        </authorList>
    </citation>
    <scope>NUCLEOTIDE SEQUENCE [LARGE SCALE GENOMIC DNA]</scope>
    <source>
        <strain evidence="2 3">CR14</strain>
    </source>
</reference>
<gene>
    <name evidence="2" type="ORF">RZN69_11305</name>
</gene>